<comment type="subunit">
    <text evidence="4">Component of the exocyst complex.</text>
</comment>
<evidence type="ECO:0000256" key="3">
    <source>
        <dbReference type="ARBA" id="ARBA00022483"/>
    </source>
</evidence>
<dbReference type="GO" id="GO:0015031">
    <property type="term" value="P:protein transport"/>
    <property type="evidence" value="ECO:0007669"/>
    <property type="project" value="UniProtKB-KW"/>
</dbReference>
<gene>
    <name evidence="7" type="ORF">PNAL_LOCUS6824</name>
</gene>
<dbReference type="InterPro" id="IPR029175">
    <property type="entry name" value="EXOC2/Sec5"/>
</dbReference>
<feature type="region of interest" description="Disordered" evidence="5">
    <location>
        <begin position="111"/>
        <end position="130"/>
    </location>
</feature>
<evidence type="ECO:0000256" key="2">
    <source>
        <dbReference type="ARBA" id="ARBA00022448"/>
    </source>
</evidence>
<dbReference type="InterPro" id="IPR039481">
    <property type="entry name" value="EXOC2/Sec5_N_dom"/>
</dbReference>
<feature type="region of interest" description="Disordered" evidence="5">
    <location>
        <begin position="1101"/>
        <end position="1123"/>
    </location>
</feature>
<proteinExistence type="inferred from homology"/>
<dbReference type="Pfam" id="PF15469">
    <property type="entry name" value="Sec5"/>
    <property type="match status" value="1"/>
</dbReference>
<dbReference type="Proteomes" id="UP001153461">
    <property type="component" value="Unassembled WGS sequence"/>
</dbReference>
<dbReference type="GO" id="GO:0006893">
    <property type="term" value="P:Golgi to plasma membrane transport"/>
    <property type="evidence" value="ECO:0007669"/>
    <property type="project" value="UniProtKB-UniRule"/>
</dbReference>
<organism evidence="7 8">
    <name type="scientific">Penicillium nalgiovense</name>
    <dbReference type="NCBI Taxonomy" id="60175"/>
    <lineage>
        <taxon>Eukaryota</taxon>
        <taxon>Fungi</taxon>
        <taxon>Dikarya</taxon>
        <taxon>Ascomycota</taxon>
        <taxon>Pezizomycotina</taxon>
        <taxon>Eurotiomycetes</taxon>
        <taxon>Eurotiomycetidae</taxon>
        <taxon>Eurotiales</taxon>
        <taxon>Aspergillaceae</taxon>
        <taxon>Penicillium</taxon>
    </lineage>
</organism>
<evidence type="ECO:0000313" key="8">
    <source>
        <dbReference type="Proteomes" id="UP001153461"/>
    </source>
</evidence>
<evidence type="ECO:0000313" key="7">
    <source>
        <dbReference type="EMBL" id="CAG8177066.1"/>
    </source>
</evidence>
<feature type="compositionally biased region" description="Gly residues" evidence="5">
    <location>
        <begin position="1105"/>
        <end position="1114"/>
    </location>
</feature>
<dbReference type="EMBL" id="CAJVNV010000366">
    <property type="protein sequence ID" value="CAG8177066.1"/>
    <property type="molecule type" value="Genomic_DNA"/>
</dbReference>
<name>A0A9W4MVW1_PENNA</name>
<dbReference type="GO" id="GO:0000145">
    <property type="term" value="C:exocyst"/>
    <property type="evidence" value="ECO:0007669"/>
    <property type="project" value="UniProtKB-UniRule"/>
</dbReference>
<dbReference type="GO" id="GO:0006887">
    <property type="term" value="P:exocytosis"/>
    <property type="evidence" value="ECO:0007669"/>
    <property type="project" value="UniProtKB-KW"/>
</dbReference>
<dbReference type="PANTHER" id="PTHR13043">
    <property type="entry name" value="EXOCYST COMPLEX COMPONENT SEC5"/>
    <property type="match status" value="1"/>
</dbReference>
<evidence type="ECO:0000259" key="6">
    <source>
        <dbReference type="Pfam" id="PF15469"/>
    </source>
</evidence>
<comment type="similarity">
    <text evidence="1 4">Belongs to the SEC5 family.</text>
</comment>
<keyword evidence="2 4" id="KW-0813">Transport</keyword>
<reference evidence="7" key="1">
    <citation type="submission" date="2021-07" db="EMBL/GenBank/DDBJ databases">
        <authorList>
            <person name="Branca A.L. A."/>
        </authorList>
    </citation>
    <scope>NUCLEOTIDE SEQUENCE</scope>
</reference>
<accession>A0A9W4MVW1</accession>
<dbReference type="OrthoDB" id="26242at2759"/>
<dbReference type="AlphaFoldDB" id="A0A9W4MVW1"/>
<feature type="domain" description="Exocyst complex component EXOC2/Sec5 N-terminal" evidence="6">
    <location>
        <begin position="163"/>
        <end position="1100"/>
    </location>
</feature>
<evidence type="ECO:0000256" key="5">
    <source>
        <dbReference type="SAM" id="MobiDB-lite"/>
    </source>
</evidence>
<feature type="compositionally biased region" description="Basic and acidic residues" evidence="5">
    <location>
        <begin position="150"/>
        <end position="160"/>
    </location>
</feature>
<evidence type="ECO:0000256" key="1">
    <source>
        <dbReference type="ARBA" id="ARBA00010578"/>
    </source>
</evidence>
<feature type="region of interest" description="Disordered" evidence="5">
    <location>
        <begin position="263"/>
        <end position="289"/>
    </location>
</feature>
<evidence type="ECO:0000256" key="4">
    <source>
        <dbReference type="RuleBase" id="RU365069"/>
    </source>
</evidence>
<comment type="function">
    <text evidence="4">Component of the exocyst complex involved in the docking of exocytic vesicles with fusion sites on the plasma membrane.</text>
</comment>
<dbReference type="PANTHER" id="PTHR13043:SF1">
    <property type="entry name" value="EXOCYST COMPLEX COMPONENT 2"/>
    <property type="match status" value="1"/>
</dbReference>
<protein>
    <recommendedName>
        <fullName evidence="4">Exocyst complex component SEC5</fullName>
    </recommendedName>
</protein>
<keyword evidence="4" id="KW-0653">Protein transport</keyword>
<feature type="region of interest" description="Disordered" evidence="5">
    <location>
        <begin position="142"/>
        <end position="171"/>
    </location>
</feature>
<sequence length="1123" mass="124843">MEEGEGEKESNLSAPYRSDRPSDRIGGFISPTARVHSFAWCPLLTTIGSQHLIRVLLSDLGHLQRAYAFYFVFQFVLAPTLHLAIMADLDVASHYNLPSEFPEEWPASLDVADEPEEQPVQRTDSRPRKSRYIALERSPSDWRSNFGSRRGKESRDNAREDEPDPLGTSDSVLRILKQRGVPLEEEGKSRFLLSSTSFSPALFLSQAHHSASIESLMGGLDNLSHSIDQKSASLKVLVEANFERFVRAKATIDSVYTEMRNQGVDKEPRLSPRRSGHFRSYSGHQRGISPTPMVAKKTALVKESEFGMKGIRGPLVEASVKAEEVWGPALGGREREKILKSVVEAMEKHRDVYEIGSHLSKSIQQRDYDAVFEQYTKARTLANRAKNIAEQASSSRRQLNDSETHTILAMGRMWMDVDQQIHDFKRDLWRRLADAPTTSTTSTALGPVEEHMELIGALLELGVEDNPIWTWLQSRLEFLKTKITGFCERCKVEIEILRRRLAGGERPTPQATASYLRLAPRDGAVEMPERLDTDQVIELWECIQTFLTRLLSSQTGLLGEVLDFWEVAQSFVDGNRQRLLPAGFEGESRKHHRLSDGNIQELEECIAVLVNIIRESVVALFTEPPTEDISILFSPIPASPSTPESRGITPTESRFKLDPKNLPYPPPKLGEHWEDFAFWPPFSNSLSGVHYLSKFLITVGTAASEMAALTPIGGSGKTYDLLKTLVSISRERCARVACAAWSKDAEICKMLEDWTRDSEKRDLTKMPGFFVAFESAILGGMQKILYISEAMAKPGSVDVVTPPPAKLLQMVRSQFVSSVYKALSGLVENAEHLSTVDEESEWIIARPAMTSQATDAALSVLSADSVDSWNRNVRILLTLSNLKALQADHVPQLISNFETSFSVKLTEEGKTVRDVLSQIEDRLFQSYITPTTASLNKTITTGIASPDWEPSVDRPEQVRPYVYNAMLTMVLVHTEISTTIPSTVSSAASRAPSSSPSSLLATVLTHHLSQISSSLLDAFRARSSFSLPALMQATLDTEFIAQTLGPYITEEASNVQSQIYVELDCRTTNEARTKLKAELGEMRVILKRLRDRTKGEFACFKKPRNGGGANGAGGSKSSATTST</sequence>
<comment type="caution">
    <text evidence="7">The sequence shown here is derived from an EMBL/GenBank/DDBJ whole genome shotgun (WGS) entry which is preliminary data.</text>
</comment>
<keyword evidence="3 4" id="KW-0268">Exocytosis</keyword>